<evidence type="ECO:0000313" key="4">
    <source>
        <dbReference type="Proteomes" id="UP000694385"/>
    </source>
</evidence>
<proteinExistence type="predicted"/>
<dbReference type="Pfam" id="PF00020">
    <property type="entry name" value="TNFR_c6"/>
    <property type="match status" value="1"/>
</dbReference>
<dbReference type="PANTHER" id="PTHR47139:SF1">
    <property type="entry name" value="TUMOR NECROSIS FACTOR RECEPTOR SUPERFAMILY MEMBER 9"/>
    <property type="match status" value="1"/>
</dbReference>
<keyword evidence="4" id="KW-1185">Reference proteome</keyword>
<feature type="chain" id="PRO_5034114967" evidence="1">
    <location>
        <begin position="24"/>
        <end position="175"/>
    </location>
</feature>
<dbReference type="GO" id="GO:0038023">
    <property type="term" value="F:signaling receptor activity"/>
    <property type="evidence" value="ECO:0007669"/>
    <property type="project" value="TreeGrafter"/>
</dbReference>
<dbReference type="Proteomes" id="UP000694385">
    <property type="component" value="Unassembled WGS sequence"/>
</dbReference>
<accession>A0A8C5KQ45</accession>
<dbReference type="PANTHER" id="PTHR47139">
    <property type="entry name" value="TUMOR NECROSIS FACTOR RECEPTOR SUPERFAMILY MEMBER 9"/>
    <property type="match status" value="1"/>
</dbReference>
<dbReference type="InterPro" id="IPR001368">
    <property type="entry name" value="TNFR/NGFR_Cys_rich_reg"/>
</dbReference>
<protein>
    <submittedName>
        <fullName evidence="3">Tumor necrosis factor receptor superfamily, member 9</fullName>
    </submittedName>
</protein>
<evidence type="ECO:0000256" key="1">
    <source>
        <dbReference type="SAM" id="SignalP"/>
    </source>
</evidence>
<dbReference type="Gene3D" id="2.10.50.10">
    <property type="entry name" value="Tumor Necrosis Factor Receptor, subunit A, domain 2"/>
    <property type="match status" value="1"/>
</dbReference>
<reference evidence="3" key="1">
    <citation type="submission" date="2025-08" db="UniProtKB">
        <authorList>
            <consortium name="Ensembl"/>
        </authorList>
    </citation>
    <scope>IDENTIFICATION</scope>
</reference>
<evidence type="ECO:0000313" key="3">
    <source>
        <dbReference type="Ensembl" id="ENSJJAP00000012112.1"/>
    </source>
</evidence>
<dbReference type="GO" id="GO:0042127">
    <property type="term" value="P:regulation of cell population proliferation"/>
    <property type="evidence" value="ECO:0007669"/>
    <property type="project" value="TreeGrafter"/>
</dbReference>
<organism evidence="3 4">
    <name type="scientific">Jaculus jaculus</name>
    <name type="common">Lesser Egyptian jerboa</name>
    <dbReference type="NCBI Taxonomy" id="51337"/>
    <lineage>
        <taxon>Eukaryota</taxon>
        <taxon>Metazoa</taxon>
        <taxon>Chordata</taxon>
        <taxon>Craniata</taxon>
        <taxon>Vertebrata</taxon>
        <taxon>Euteleostomi</taxon>
        <taxon>Mammalia</taxon>
        <taxon>Eutheria</taxon>
        <taxon>Euarchontoglires</taxon>
        <taxon>Glires</taxon>
        <taxon>Rodentia</taxon>
        <taxon>Myomorpha</taxon>
        <taxon>Dipodoidea</taxon>
        <taxon>Dipodidae</taxon>
        <taxon>Dipodinae</taxon>
        <taxon>Jaculus</taxon>
    </lineage>
</organism>
<sequence length="175" mass="18759">MARGCYSMVATVLLLMNLERTRSVKDSCDKCEAGIFQIKKPCSSTSNAQCECISGYHCLGSECSRCEPDCRPGQGLTKDGCKDCYVGTFNDQKGGICQPWTNCSLNGTTVHMNGTKIKDVVCGSTTKVFLPGMSPATMPAPAPEGPAFITPVQMAQQEDACSCRFPEEEEGGCEL</sequence>
<dbReference type="GeneTree" id="ENSGT00730000111279"/>
<dbReference type="SUPFAM" id="SSF57586">
    <property type="entry name" value="TNF receptor-like"/>
    <property type="match status" value="1"/>
</dbReference>
<name>A0A8C5KQ45_JACJA</name>
<dbReference type="AlphaFoldDB" id="A0A8C5KQ45"/>
<keyword evidence="1" id="KW-0732">Signal</keyword>
<gene>
    <name evidence="3" type="primary">Tnfrsf9</name>
</gene>
<feature type="signal peptide" evidence="1">
    <location>
        <begin position="1"/>
        <end position="23"/>
    </location>
</feature>
<evidence type="ECO:0000259" key="2">
    <source>
        <dbReference type="Pfam" id="PF00020"/>
    </source>
</evidence>
<feature type="domain" description="TNFR-Cys" evidence="2">
    <location>
        <begin position="84"/>
        <end position="122"/>
    </location>
</feature>
<dbReference type="Ensembl" id="ENSJJAT00000018596.1">
    <property type="protein sequence ID" value="ENSJJAP00000012112.1"/>
    <property type="gene ID" value="ENSJJAG00000015239.1"/>
</dbReference>
<reference evidence="3" key="2">
    <citation type="submission" date="2025-09" db="UniProtKB">
        <authorList>
            <consortium name="Ensembl"/>
        </authorList>
    </citation>
    <scope>IDENTIFICATION</scope>
</reference>